<dbReference type="InterPro" id="IPR033788">
    <property type="entry name" value="VbhA-like"/>
</dbReference>
<dbReference type="Proteomes" id="UP000217005">
    <property type="component" value="Unassembled WGS sequence"/>
</dbReference>
<dbReference type="EMBL" id="NEVL01000006">
    <property type="protein sequence ID" value="OZI29053.1"/>
    <property type="molecule type" value="Genomic_DNA"/>
</dbReference>
<dbReference type="InterPro" id="IPR041535">
    <property type="entry name" value="VbhA"/>
</dbReference>
<dbReference type="CDD" id="cd11586">
    <property type="entry name" value="VbhA_like"/>
    <property type="match status" value="1"/>
</dbReference>
<feature type="domain" description="Antitoxin VbhA" evidence="1">
    <location>
        <begin position="13"/>
        <end position="59"/>
    </location>
</feature>
<comment type="caution">
    <text evidence="2">The sequence shown here is derived from an EMBL/GenBank/DDBJ whole genome shotgun (WGS) entry which is preliminary data.</text>
</comment>
<sequence length="65" mass="7268">MAEPLAPEEITERRHAADNALASQRLAGLEPDPLVVVELDRYILGELDLGQIIERYLSRVKRGEA</sequence>
<accession>A0A261RXR3</accession>
<dbReference type="OrthoDB" id="8664388at2"/>
<dbReference type="Gene3D" id="1.10.8.1050">
    <property type="entry name" value="Antitoxin VbhA-like"/>
    <property type="match status" value="1"/>
</dbReference>
<organism evidence="2 3">
    <name type="scientific">Bordetella genomosp. 1</name>
    <dbReference type="NCBI Taxonomy" id="1395607"/>
    <lineage>
        <taxon>Bacteria</taxon>
        <taxon>Pseudomonadati</taxon>
        <taxon>Pseudomonadota</taxon>
        <taxon>Betaproteobacteria</taxon>
        <taxon>Burkholderiales</taxon>
        <taxon>Alcaligenaceae</taxon>
        <taxon>Bordetella</taxon>
    </lineage>
</organism>
<dbReference type="Pfam" id="PF18495">
    <property type="entry name" value="VbhA"/>
    <property type="match status" value="1"/>
</dbReference>
<dbReference type="AlphaFoldDB" id="A0A261RXR3"/>
<evidence type="ECO:0000313" key="2">
    <source>
        <dbReference type="EMBL" id="OZI29053.1"/>
    </source>
</evidence>
<gene>
    <name evidence="2" type="ORF">CEG14_23615</name>
</gene>
<proteinExistence type="predicted"/>
<protein>
    <submittedName>
        <fullName evidence="2">Antitoxin</fullName>
    </submittedName>
</protein>
<name>A0A261RXR3_9BORD</name>
<dbReference type="InterPro" id="IPR043038">
    <property type="entry name" value="VbhA_sf"/>
</dbReference>
<reference evidence="2 3" key="1">
    <citation type="submission" date="2017-05" db="EMBL/GenBank/DDBJ databases">
        <title>Complete and WGS of Bordetella genogroups.</title>
        <authorList>
            <person name="Spilker T."/>
            <person name="LiPuma J."/>
        </authorList>
    </citation>
    <scope>NUCLEOTIDE SEQUENCE [LARGE SCALE GENOMIC DNA]</scope>
    <source>
        <strain evidence="2 3">AU17610</strain>
    </source>
</reference>
<evidence type="ECO:0000313" key="3">
    <source>
        <dbReference type="Proteomes" id="UP000217005"/>
    </source>
</evidence>
<evidence type="ECO:0000259" key="1">
    <source>
        <dbReference type="Pfam" id="PF18495"/>
    </source>
</evidence>